<evidence type="ECO:0000313" key="9">
    <source>
        <dbReference type="RefSeq" id="XP_033531446.1"/>
    </source>
</evidence>
<feature type="region of interest" description="Disordered" evidence="3">
    <location>
        <begin position="309"/>
        <end position="329"/>
    </location>
</feature>
<gene>
    <name evidence="7 9" type="ORF">P152DRAFT_461205</name>
</gene>
<feature type="domain" description="Tyrosinase copper-binding" evidence="5">
    <location>
        <begin position="96"/>
        <end position="113"/>
    </location>
</feature>
<accession>A0A6G1FV90</accession>
<evidence type="ECO:0000313" key="8">
    <source>
        <dbReference type="Proteomes" id="UP000504638"/>
    </source>
</evidence>
<feature type="signal peptide" evidence="4">
    <location>
        <begin position="1"/>
        <end position="18"/>
    </location>
</feature>
<evidence type="ECO:0000256" key="1">
    <source>
        <dbReference type="ARBA" id="ARBA00022723"/>
    </source>
</evidence>
<evidence type="ECO:0000259" key="6">
    <source>
        <dbReference type="PROSITE" id="PS00498"/>
    </source>
</evidence>
<evidence type="ECO:0000313" key="7">
    <source>
        <dbReference type="EMBL" id="KAF1809815.1"/>
    </source>
</evidence>
<feature type="chain" id="PRO_5044631608" evidence="4">
    <location>
        <begin position="19"/>
        <end position="374"/>
    </location>
</feature>
<dbReference type="GeneID" id="54420642"/>
<keyword evidence="1" id="KW-0479">Metal-binding</keyword>
<organism evidence="7">
    <name type="scientific">Eremomyces bilateralis CBS 781.70</name>
    <dbReference type="NCBI Taxonomy" id="1392243"/>
    <lineage>
        <taxon>Eukaryota</taxon>
        <taxon>Fungi</taxon>
        <taxon>Dikarya</taxon>
        <taxon>Ascomycota</taxon>
        <taxon>Pezizomycotina</taxon>
        <taxon>Dothideomycetes</taxon>
        <taxon>Dothideomycetes incertae sedis</taxon>
        <taxon>Eremomycetales</taxon>
        <taxon>Eremomycetaceae</taxon>
        <taxon>Eremomyces</taxon>
    </lineage>
</organism>
<protein>
    <submittedName>
        <fullName evidence="7 9">Di-copper centre-containing protein</fullName>
    </submittedName>
</protein>
<dbReference type="Pfam" id="PF00264">
    <property type="entry name" value="Tyrosinase"/>
    <property type="match status" value="1"/>
</dbReference>
<dbReference type="PROSITE" id="PS00497">
    <property type="entry name" value="TYROSINASE_1"/>
    <property type="match status" value="1"/>
</dbReference>
<dbReference type="RefSeq" id="XP_033531446.1">
    <property type="nucleotide sequence ID" value="XM_033680072.1"/>
</dbReference>
<evidence type="ECO:0000256" key="2">
    <source>
        <dbReference type="ARBA" id="ARBA00023008"/>
    </source>
</evidence>
<dbReference type="OrthoDB" id="6132182at2759"/>
<reference evidence="9" key="3">
    <citation type="submission" date="2025-04" db="UniProtKB">
        <authorList>
            <consortium name="RefSeq"/>
        </authorList>
    </citation>
    <scope>IDENTIFICATION</scope>
    <source>
        <strain evidence="9">CBS 781.70</strain>
    </source>
</reference>
<keyword evidence="4" id="KW-0732">Signal</keyword>
<proteinExistence type="predicted"/>
<dbReference type="InterPro" id="IPR008922">
    <property type="entry name" value="Di-copper_centre_dom_sf"/>
</dbReference>
<sequence>MIITSALVYFLAFSQGLATPLANPQEADLAGRPSKPKCSKPAKRLPWQALSRKEKKAYIDAELCLMRKPSKLNLPGAITRFDDLIKPHQIMARETHQTGYFLPFHRYLMHTHETVLRTECGYKGHQPYWAEELDIDNIQNSDVLDSVTGFGGGVLDTLACVPNGPFKNYKLHTGPGQKNTENCIERRLSNIATLTARQEYIDYCYQFNTFEDAWPCLEDGGPHNAWHAGVGGVMLDPISSPGDPLFYLHHTWLDKVWWDWQKQKPERLRDITGRKVSINPFFDLLSNLPGNSTITDFFMGNIPGLPSIPGGGPFSENNRGPPTFQPRNETIADPVKLTDTLTVFGLIPNTTVSQVMNIKDGILCYEYVDYEDAI</sequence>
<keyword evidence="2" id="KW-0186">Copper</keyword>
<dbReference type="Gene3D" id="1.10.1280.10">
    <property type="entry name" value="Di-copper center containing domain from catechol oxidase"/>
    <property type="match status" value="1"/>
</dbReference>
<dbReference type="PRINTS" id="PR00092">
    <property type="entry name" value="TYROSINASE"/>
</dbReference>
<dbReference type="GO" id="GO:0046872">
    <property type="term" value="F:metal ion binding"/>
    <property type="evidence" value="ECO:0007669"/>
    <property type="project" value="UniProtKB-KW"/>
</dbReference>
<evidence type="ECO:0000256" key="3">
    <source>
        <dbReference type="SAM" id="MobiDB-lite"/>
    </source>
</evidence>
<dbReference type="PROSITE" id="PS00498">
    <property type="entry name" value="TYROSINASE_2"/>
    <property type="match status" value="1"/>
</dbReference>
<dbReference type="PANTHER" id="PTHR11474">
    <property type="entry name" value="TYROSINASE FAMILY MEMBER"/>
    <property type="match status" value="1"/>
</dbReference>
<dbReference type="PANTHER" id="PTHR11474:SF126">
    <property type="entry name" value="TYROSINASE-LIKE PROTEIN TYR-1-RELATED"/>
    <property type="match status" value="1"/>
</dbReference>
<reference evidence="9" key="2">
    <citation type="submission" date="2020-04" db="EMBL/GenBank/DDBJ databases">
        <authorList>
            <consortium name="NCBI Genome Project"/>
        </authorList>
    </citation>
    <scope>NUCLEOTIDE SEQUENCE</scope>
    <source>
        <strain evidence="9">CBS 781.70</strain>
    </source>
</reference>
<feature type="compositionally biased region" description="Polar residues" evidence="3">
    <location>
        <begin position="315"/>
        <end position="328"/>
    </location>
</feature>
<evidence type="ECO:0000256" key="4">
    <source>
        <dbReference type="SAM" id="SignalP"/>
    </source>
</evidence>
<dbReference type="InterPro" id="IPR050316">
    <property type="entry name" value="Tyrosinase/Hemocyanin"/>
</dbReference>
<dbReference type="InterPro" id="IPR002227">
    <property type="entry name" value="Tyrosinase_Cu-bd"/>
</dbReference>
<keyword evidence="8" id="KW-1185">Reference proteome</keyword>
<dbReference type="SUPFAM" id="SSF48056">
    <property type="entry name" value="Di-copper centre-containing domain"/>
    <property type="match status" value="1"/>
</dbReference>
<dbReference type="EMBL" id="ML975170">
    <property type="protein sequence ID" value="KAF1809815.1"/>
    <property type="molecule type" value="Genomic_DNA"/>
</dbReference>
<reference evidence="7 9" key="1">
    <citation type="submission" date="2020-01" db="EMBL/GenBank/DDBJ databases">
        <authorList>
            <consortium name="DOE Joint Genome Institute"/>
            <person name="Haridas S."/>
            <person name="Albert R."/>
            <person name="Binder M."/>
            <person name="Bloem J."/>
            <person name="Labutti K."/>
            <person name="Salamov A."/>
            <person name="Andreopoulos B."/>
            <person name="Baker S.E."/>
            <person name="Barry K."/>
            <person name="Bills G."/>
            <person name="Bluhm B.H."/>
            <person name="Cannon C."/>
            <person name="Castanera R."/>
            <person name="Culley D.E."/>
            <person name="Daum C."/>
            <person name="Ezra D."/>
            <person name="Gonzalez J.B."/>
            <person name="Henrissat B."/>
            <person name="Kuo A."/>
            <person name="Liang C."/>
            <person name="Lipzen A."/>
            <person name="Lutzoni F."/>
            <person name="Magnuson J."/>
            <person name="Mondo S."/>
            <person name="Nolan M."/>
            <person name="Ohm R."/>
            <person name="Pangilinan J."/>
            <person name="Park H.-J."/>
            <person name="Ramirez L."/>
            <person name="Alfaro M."/>
            <person name="Sun H."/>
            <person name="Tritt A."/>
            <person name="Yoshinaga Y."/>
            <person name="Zwiers L.-H."/>
            <person name="Turgeon B.G."/>
            <person name="Goodwin S.B."/>
            <person name="Spatafora J.W."/>
            <person name="Crous P.W."/>
            <person name="Grigoriev I.V."/>
        </authorList>
    </citation>
    <scope>NUCLEOTIDE SEQUENCE</scope>
    <source>
        <strain evidence="7 9">CBS 781.70</strain>
    </source>
</reference>
<feature type="domain" description="Tyrosinase copper-binding" evidence="6">
    <location>
        <begin position="243"/>
        <end position="254"/>
    </location>
</feature>
<evidence type="ECO:0000259" key="5">
    <source>
        <dbReference type="PROSITE" id="PS00497"/>
    </source>
</evidence>
<dbReference type="AlphaFoldDB" id="A0A6G1FV90"/>
<dbReference type="Proteomes" id="UP000504638">
    <property type="component" value="Unplaced"/>
</dbReference>
<name>A0A6G1FV90_9PEZI</name>
<dbReference type="GO" id="GO:0016491">
    <property type="term" value="F:oxidoreductase activity"/>
    <property type="evidence" value="ECO:0007669"/>
    <property type="project" value="InterPro"/>
</dbReference>